<evidence type="ECO:0000256" key="5">
    <source>
        <dbReference type="SAM" id="MobiDB-lite"/>
    </source>
</evidence>
<feature type="compositionally biased region" description="Basic and acidic residues" evidence="5">
    <location>
        <begin position="105"/>
        <end position="118"/>
    </location>
</feature>
<organism evidence="6 7">
    <name type="scientific">Curvularia clavata</name>
    <dbReference type="NCBI Taxonomy" id="95742"/>
    <lineage>
        <taxon>Eukaryota</taxon>
        <taxon>Fungi</taxon>
        <taxon>Dikarya</taxon>
        <taxon>Ascomycota</taxon>
        <taxon>Pezizomycotina</taxon>
        <taxon>Dothideomycetes</taxon>
        <taxon>Pleosporomycetidae</taxon>
        <taxon>Pleosporales</taxon>
        <taxon>Pleosporineae</taxon>
        <taxon>Pleosporaceae</taxon>
        <taxon>Curvularia</taxon>
    </lineage>
</organism>
<dbReference type="Gene3D" id="1.20.5.170">
    <property type="match status" value="1"/>
</dbReference>
<evidence type="ECO:0000313" key="6">
    <source>
        <dbReference type="EMBL" id="USP79333.1"/>
    </source>
</evidence>
<evidence type="ECO:0000256" key="1">
    <source>
        <dbReference type="ARBA" id="ARBA00010139"/>
    </source>
</evidence>
<feature type="compositionally biased region" description="Basic residues" evidence="5">
    <location>
        <begin position="23"/>
        <end position="43"/>
    </location>
</feature>
<dbReference type="AlphaFoldDB" id="A0A9Q8ZEM4"/>
<feature type="region of interest" description="Disordered" evidence="5">
    <location>
        <begin position="96"/>
        <end position="118"/>
    </location>
</feature>
<protein>
    <submittedName>
        <fullName evidence="6">FAD/NAD(P)-binding domain-containing protein</fullName>
    </submittedName>
</protein>
<keyword evidence="7" id="KW-1185">Reference proteome</keyword>
<evidence type="ECO:0000256" key="2">
    <source>
        <dbReference type="ARBA" id="ARBA00022630"/>
    </source>
</evidence>
<accession>A0A9Q8ZEM4</accession>
<dbReference type="OrthoDB" id="74360at2759"/>
<proteinExistence type="inferred from homology"/>
<keyword evidence="3" id="KW-0274">FAD</keyword>
<evidence type="ECO:0000256" key="4">
    <source>
        <dbReference type="ARBA" id="ARBA00023002"/>
    </source>
</evidence>
<reference evidence="6" key="1">
    <citation type="submission" date="2021-12" db="EMBL/GenBank/DDBJ databases">
        <title>Curvularia clavata genome.</title>
        <authorList>
            <person name="Cao Y."/>
        </authorList>
    </citation>
    <scope>NUCLEOTIDE SEQUENCE</scope>
    <source>
        <strain evidence="6">Yc1106</strain>
    </source>
</reference>
<dbReference type="Pfam" id="PF00743">
    <property type="entry name" value="FMO-like"/>
    <property type="match status" value="1"/>
</dbReference>
<dbReference type="SUPFAM" id="SSF57959">
    <property type="entry name" value="Leucine zipper domain"/>
    <property type="match status" value="1"/>
</dbReference>
<dbReference type="InterPro" id="IPR051209">
    <property type="entry name" value="FAD-bind_Monooxygenase_sf"/>
</dbReference>
<dbReference type="Gene3D" id="3.50.50.60">
    <property type="entry name" value="FAD/NAD(P)-binding domain"/>
    <property type="match status" value="2"/>
</dbReference>
<sequence>MGVDITPPTPDSCEVPGSPNSARRAKKRATDRKSQRTHRERRRAYVHSLEEKIAVLTADSNTDKRVAALLAENEALRTRCRDLVAQIDRIRTIASETNTGNQSNKESRLERENEHQRWSPEVATAATTEAENETRIIAHAVASQFDTVVDNFDFPHDVAHQSFSDDVDKTSASLQSFPSIPIQTIDNTSFYDALGVEGAAVTGYLASPGTIAFTGILEDDASLRDSAYSLPASPPIPNYARPQGPADRLIHAMLEEARSEHEAGKFDSSTPSLARLLSQGPKDTLSFRLFHYIKQYNMNTAEMSEYSGNAIGINESFPNGTSARTCVPGETIHQTPGSVANGTDSPAGTRAPQRDPISGLVDQWHSEPRTIRIIHVGAGATGLCAAYKMRNQLRNYQLIVILVVRVIPAHVYTYSFLPNPKWSSYYAYSPEILDYFEKFYRDQDLEKFVKLNHRILGARWYEDKGQWEVEIEHDGKTFTDWCDILINGSGLLNRWRWPDIKGLHSFQGPLLHSAHWDSSVDYSGKRVAVIGTGSSSIQIVPQVQKVAKKIECYLRSPTWIAPPMPRVKIDLPSPENPDLYAVANPLVQQYFFRKDEIEYLENRPEAHLKYRKEIEAAINRGFGIFYKDTEASRMAEWYMKSEMIKRLGNHGELTEKLIPKWPVGCRRLTPGDGYLEALIEPNVECHFKEIESVNETGLITADGLHQDVDVIICATGFDIAWTPHFRLQGVDGVDIKEAWIPSPKCYLGIAAPHFPNYWVMNGPRGNLGNGTVLPCLETQIEYVIAAVKKMQTERIKALDVRTDITDKLNEYVDKWMTTSVFSGDCKSWYKNNTVDGKVMCWGGSSMHYLKTIKTPRWEHYNIRYLDDDPWGFLGNGRIRAEVEDDAEGMTTYIRNEDVPWELH</sequence>
<dbReference type="InterPro" id="IPR036188">
    <property type="entry name" value="FAD/NAD-bd_sf"/>
</dbReference>
<dbReference type="Proteomes" id="UP001056012">
    <property type="component" value="Chromosome 4"/>
</dbReference>
<dbReference type="GO" id="GO:0050660">
    <property type="term" value="F:flavin adenine dinucleotide binding"/>
    <property type="evidence" value="ECO:0007669"/>
    <property type="project" value="InterPro"/>
</dbReference>
<gene>
    <name evidence="6" type="ORF">yc1106_06607</name>
</gene>
<evidence type="ECO:0000313" key="7">
    <source>
        <dbReference type="Proteomes" id="UP001056012"/>
    </source>
</evidence>
<dbReference type="GO" id="GO:0004499">
    <property type="term" value="F:N,N-dimethylaniline monooxygenase activity"/>
    <property type="evidence" value="ECO:0007669"/>
    <property type="project" value="InterPro"/>
</dbReference>
<dbReference type="InterPro" id="IPR020946">
    <property type="entry name" value="Flavin_mOase-like"/>
</dbReference>
<name>A0A9Q8ZEM4_CURCL</name>
<dbReference type="GO" id="GO:0050661">
    <property type="term" value="F:NADP binding"/>
    <property type="evidence" value="ECO:0007669"/>
    <property type="project" value="InterPro"/>
</dbReference>
<feature type="compositionally biased region" description="Polar residues" evidence="5">
    <location>
        <begin position="332"/>
        <end position="346"/>
    </location>
</feature>
<comment type="similarity">
    <text evidence="1">Belongs to the FAD-binding monooxygenase family.</text>
</comment>
<dbReference type="SUPFAM" id="SSF51905">
    <property type="entry name" value="FAD/NAD(P)-binding domain"/>
    <property type="match status" value="3"/>
</dbReference>
<dbReference type="PANTHER" id="PTHR42877:SF8">
    <property type="entry name" value="MONOOXYGENASE"/>
    <property type="match status" value="1"/>
</dbReference>
<dbReference type="PANTHER" id="PTHR42877">
    <property type="entry name" value="L-ORNITHINE N(5)-MONOOXYGENASE-RELATED"/>
    <property type="match status" value="1"/>
</dbReference>
<evidence type="ECO:0000256" key="3">
    <source>
        <dbReference type="ARBA" id="ARBA00022827"/>
    </source>
</evidence>
<keyword evidence="2" id="KW-0285">Flavoprotein</keyword>
<dbReference type="CDD" id="cd14688">
    <property type="entry name" value="bZIP_YAP"/>
    <property type="match status" value="1"/>
</dbReference>
<dbReference type="InterPro" id="IPR046347">
    <property type="entry name" value="bZIP_sf"/>
</dbReference>
<feature type="region of interest" description="Disordered" evidence="5">
    <location>
        <begin position="331"/>
        <end position="353"/>
    </location>
</feature>
<keyword evidence="4" id="KW-0560">Oxidoreductase</keyword>
<dbReference type="GO" id="GO:0003700">
    <property type="term" value="F:DNA-binding transcription factor activity"/>
    <property type="evidence" value="ECO:0007669"/>
    <property type="project" value="InterPro"/>
</dbReference>
<dbReference type="EMBL" id="CP089277">
    <property type="protein sequence ID" value="USP79333.1"/>
    <property type="molecule type" value="Genomic_DNA"/>
</dbReference>
<dbReference type="VEuPathDB" id="FungiDB:yc1106_06607"/>
<feature type="region of interest" description="Disordered" evidence="5">
    <location>
        <begin position="1"/>
        <end position="43"/>
    </location>
</feature>